<evidence type="ECO:0000313" key="2">
    <source>
        <dbReference type="Proteomes" id="UP000275408"/>
    </source>
</evidence>
<dbReference type="Proteomes" id="UP000275408">
    <property type="component" value="Unassembled WGS sequence"/>
</dbReference>
<dbReference type="AlphaFoldDB" id="A0A3M6TI81"/>
<dbReference type="EMBL" id="RCHS01003527">
    <property type="protein sequence ID" value="RMX41127.1"/>
    <property type="molecule type" value="Genomic_DNA"/>
</dbReference>
<comment type="caution">
    <text evidence="1">The sequence shown here is derived from an EMBL/GenBank/DDBJ whole genome shotgun (WGS) entry which is preliminary data.</text>
</comment>
<sequence length="213" mass="24261">MNTQRNYTPKRLIENFHNPISSSSAKPLCSFLIRRQKKSEFSQASQLAKRSTRLLVCVYMLASEISPPGTVTLRYKLDRFPPFDIFQISTLSITGEEAGQTYDCTGHVEGAFPLPQKNLIIRIASQDKLKFYNGAIDQNRISEGQKITKLEGCKSNDDFVKCESCLATEDDTLKFVADLLSFIDSEQKILYREDLLQKPFAIDELKYFHEAIS</sequence>
<proteinExistence type="predicted"/>
<accession>A0A3M6TI81</accession>
<reference evidence="1 2" key="1">
    <citation type="journal article" date="2018" name="Sci. Rep.">
        <title>Comparative analysis of the Pocillopora damicornis genome highlights role of immune system in coral evolution.</title>
        <authorList>
            <person name="Cunning R."/>
            <person name="Bay R.A."/>
            <person name="Gillette P."/>
            <person name="Baker A.C."/>
            <person name="Traylor-Knowles N."/>
        </authorList>
    </citation>
    <scope>NUCLEOTIDE SEQUENCE [LARGE SCALE GENOMIC DNA]</scope>
    <source>
        <strain evidence="1">RSMAS</strain>
        <tissue evidence="1">Whole animal</tissue>
    </source>
</reference>
<name>A0A3M6TI81_POCDA</name>
<protein>
    <submittedName>
        <fullName evidence="1">Uncharacterized protein</fullName>
    </submittedName>
</protein>
<gene>
    <name evidence="1" type="ORF">pdam_00003276</name>
</gene>
<organism evidence="1 2">
    <name type="scientific">Pocillopora damicornis</name>
    <name type="common">Cauliflower coral</name>
    <name type="synonym">Millepora damicornis</name>
    <dbReference type="NCBI Taxonomy" id="46731"/>
    <lineage>
        <taxon>Eukaryota</taxon>
        <taxon>Metazoa</taxon>
        <taxon>Cnidaria</taxon>
        <taxon>Anthozoa</taxon>
        <taxon>Hexacorallia</taxon>
        <taxon>Scleractinia</taxon>
        <taxon>Astrocoeniina</taxon>
        <taxon>Pocilloporidae</taxon>
        <taxon>Pocillopora</taxon>
    </lineage>
</organism>
<keyword evidence="2" id="KW-1185">Reference proteome</keyword>
<evidence type="ECO:0000313" key="1">
    <source>
        <dbReference type="EMBL" id="RMX41127.1"/>
    </source>
</evidence>